<dbReference type="RefSeq" id="WP_276095503.1">
    <property type="nucleotide sequence ID" value="NZ_JARJBC010000017.1"/>
</dbReference>
<reference evidence="2 3" key="1">
    <citation type="submission" date="2023-03" db="EMBL/GenBank/DDBJ databases">
        <title>Draft genome sequence of Streptomyces sp. RB6PN23 isolated from peat swamp forest in Thailand.</title>
        <authorList>
            <person name="Klaysubun C."/>
            <person name="Duangmal K."/>
        </authorList>
    </citation>
    <scope>NUCLEOTIDE SEQUENCE [LARGE SCALE GENOMIC DNA]</scope>
    <source>
        <strain evidence="2 3">RB6PN23</strain>
    </source>
</reference>
<evidence type="ECO:0000259" key="1">
    <source>
        <dbReference type="Pfam" id="PF08722"/>
    </source>
</evidence>
<feature type="domain" description="TnsA endonuclease N-terminal" evidence="1">
    <location>
        <begin position="87"/>
        <end position="160"/>
    </location>
</feature>
<gene>
    <name evidence="2" type="ORF">P3G67_25065</name>
</gene>
<dbReference type="InterPro" id="IPR048000">
    <property type="entry name" value="TnsA-like"/>
</dbReference>
<organism evidence="2 3">
    <name type="scientific">Streptomyces silvisoli</name>
    <dbReference type="NCBI Taxonomy" id="3034235"/>
    <lineage>
        <taxon>Bacteria</taxon>
        <taxon>Bacillati</taxon>
        <taxon>Actinomycetota</taxon>
        <taxon>Actinomycetes</taxon>
        <taxon>Kitasatosporales</taxon>
        <taxon>Streptomycetaceae</taxon>
        <taxon>Streptomyces</taxon>
    </lineage>
</organism>
<evidence type="ECO:0000313" key="3">
    <source>
        <dbReference type="Proteomes" id="UP001216579"/>
    </source>
</evidence>
<dbReference type="Proteomes" id="UP001216579">
    <property type="component" value="Unassembled WGS sequence"/>
</dbReference>
<evidence type="ECO:0000313" key="2">
    <source>
        <dbReference type="EMBL" id="MDF3292445.1"/>
    </source>
</evidence>
<dbReference type="EMBL" id="JARJBC010000017">
    <property type="protein sequence ID" value="MDF3292445.1"/>
    <property type="molecule type" value="Genomic_DNA"/>
</dbReference>
<sequence>MAEADGPGGARAGGVRVRYRCSGGAFAEVPLNRLDVSEVVDGLPVREFRSYRGRRHYSGWFWSASMGRLVVYESRLELARLLLADFDRSVVAFAAQPFQLVGEDGGRVRRHVPDVLLMHADGSVTVVDVKASSRLEDPLVVAQFAWTGRLCAERGWRFEVWSGVDPRYLENVRFLAGYRRRSLIDEGLVPAVLECVGDQQTIGGIERVLAGAHAAPLVRPVVLHLLWSGRLVADLSSPLGTATAVRQAGEAG</sequence>
<dbReference type="NCBIfam" id="NF033179">
    <property type="entry name" value="TnsA_like_Actin"/>
    <property type="match status" value="1"/>
</dbReference>
<protein>
    <submittedName>
        <fullName evidence="2">TnsA-like heteromeric transposase endonuclease subunit</fullName>
    </submittedName>
</protein>
<keyword evidence="3" id="KW-1185">Reference proteome</keyword>
<dbReference type="Pfam" id="PF08722">
    <property type="entry name" value="Tn7_TnsA-like_N"/>
    <property type="match status" value="1"/>
</dbReference>
<dbReference type="InterPro" id="IPR014833">
    <property type="entry name" value="TnsA_N"/>
</dbReference>
<accession>A0ABT5ZRJ8</accession>
<proteinExistence type="predicted"/>
<comment type="caution">
    <text evidence="2">The sequence shown here is derived from an EMBL/GenBank/DDBJ whole genome shotgun (WGS) entry which is preliminary data.</text>
</comment>
<name>A0ABT5ZRJ8_9ACTN</name>